<dbReference type="Proteomes" id="UP000077755">
    <property type="component" value="Chromosome 9"/>
</dbReference>
<reference evidence="2" key="1">
    <citation type="journal article" date="2016" name="Nat. Genet.">
        <title>A high-quality carrot genome assembly provides new insights into carotenoid accumulation and asterid genome evolution.</title>
        <authorList>
            <person name="Iorizzo M."/>
            <person name="Ellison S."/>
            <person name="Senalik D."/>
            <person name="Zeng P."/>
            <person name="Satapoomin P."/>
            <person name="Huang J."/>
            <person name="Bowman M."/>
            <person name="Iovene M."/>
            <person name="Sanseverino W."/>
            <person name="Cavagnaro P."/>
            <person name="Yildiz M."/>
            <person name="Macko-Podgorni A."/>
            <person name="Moranska E."/>
            <person name="Grzebelus E."/>
            <person name="Grzebelus D."/>
            <person name="Ashrafi H."/>
            <person name="Zheng Z."/>
            <person name="Cheng S."/>
            <person name="Spooner D."/>
            <person name="Van Deynze A."/>
            <person name="Simon P."/>
        </authorList>
    </citation>
    <scope>NUCLEOTIDE SEQUENCE</scope>
    <source>
        <tissue evidence="2">Leaf</tissue>
    </source>
</reference>
<evidence type="ECO:0000256" key="1">
    <source>
        <dbReference type="SAM" id="MobiDB-lite"/>
    </source>
</evidence>
<dbReference type="PANTHER" id="PTHR33144:SF16">
    <property type="entry name" value="OS02G0129000 PROTEIN"/>
    <property type="match status" value="1"/>
</dbReference>
<dbReference type="EMBL" id="CP093351">
    <property type="protein sequence ID" value="WOH15070.1"/>
    <property type="molecule type" value="Genomic_DNA"/>
</dbReference>
<organism evidence="2 3">
    <name type="scientific">Daucus carota subsp. sativus</name>
    <name type="common">Carrot</name>
    <dbReference type="NCBI Taxonomy" id="79200"/>
    <lineage>
        <taxon>Eukaryota</taxon>
        <taxon>Viridiplantae</taxon>
        <taxon>Streptophyta</taxon>
        <taxon>Embryophyta</taxon>
        <taxon>Tracheophyta</taxon>
        <taxon>Spermatophyta</taxon>
        <taxon>Magnoliopsida</taxon>
        <taxon>eudicotyledons</taxon>
        <taxon>Gunneridae</taxon>
        <taxon>Pentapetalae</taxon>
        <taxon>asterids</taxon>
        <taxon>campanulids</taxon>
        <taxon>Apiales</taxon>
        <taxon>Apiaceae</taxon>
        <taxon>Apioideae</taxon>
        <taxon>Scandiceae</taxon>
        <taxon>Daucinae</taxon>
        <taxon>Daucus</taxon>
        <taxon>Daucus sect. Daucus</taxon>
    </lineage>
</organism>
<evidence type="ECO:0000313" key="3">
    <source>
        <dbReference type="Proteomes" id="UP000077755"/>
    </source>
</evidence>
<feature type="region of interest" description="Disordered" evidence="1">
    <location>
        <begin position="73"/>
        <end position="94"/>
    </location>
</feature>
<dbReference type="AlphaFoldDB" id="A0AAF0XW34"/>
<evidence type="ECO:0000313" key="2">
    <source>
        <dbReference type="EMBL" id="WOH15070.1"/>
    </source>
</evidence>
<reference evidence="2" key="2">
    <citation type="submission" date="2022-03" db="EMBL/GenBank/DDBJ databases">
        <title>Draft title - Genomic analysis of global carrot germplasm unveils the trajectory of domestication and the origin of high carotenoid orange carrot.</title>
        <authorList>
            <person name="Iorizzo M."/>
            <person name="Ellison S."/>
            <person name="Senalik D."/>
            <person name="Macko-Podgorni A."/>
            <person name="Grzebelus D."/>
            <person name="Bostan H."/>
            <person name="Rolling W."/>
            <person name="Curaba J."/>
            <person name="Simon P."/>
        </authorList>
    </citation>
    <scope>NUCLEOTIDE SEQUENCE</scope>
    <source>
        <tissue evidence="2">Leaf</tissue>
    </source>
</reference>
<dbReference type="PANTHER" id="PTHR33144">
    <property type="entry name" value="OS10G0409366 PROTEIN-RELATED"/>
    <property type="match status" value="1"/>
</dbReference>
<dbReference type="InterPro" id="IPR004252">
    <property type="entry name" value="Probable_transposase_24"/>
</dbReference>
<accession>A0AAF0XW34</accession>
<keyword evidence="3" id="KW-1185">Reference proteome</keyword>
<protein>
    <submittedName>
        <fullName evidence="2">Uncharacterized protein</fullName>
    </submittedName>
</protein>
<proteinExistence type="predicted"/>
<sequence>MHKSRFKAEYYSKYDNDEERLRNRPQSIPLEKFKILLQYWGHEKIKSTAAKNSNNRRKVIDTHTAGRKSFAQIGNEMKKNQSTPDTPTKADIYPKTRQGHDKKIIMNVEYVHAAILGPLLKRTLRRTMKRTMKRTMTKTLRKTMRLKKQQIQKK</sequence>
<name>A0AAF0XW34_DAUCS</name>
<gene>
    <name evidence="2" type="ORF">DCAR_0934605</name>
</gene>
<dbReference type="Pfam" id="PF03004">
    <property type="entry name" value="Transposase_24"/>
    <property type="match status" value="1"/>
</dbReference>